<evidence type="ECO:0000256" key="1">
    <source>
        <dbReference type="SAM" id="SignalP"/>
    </source>
</evidence>
<comment type="caution">
    <text evidence="3">The sequence shown here is derived from an EMBL/GenBank/DDBJ whole genome shotgun (WGS) entry which is preliminary data.</text>
</comment>
<dbReference type="AlphaFoldDB" id="A0A6I3KPL7"/>
<dbReference type="Proteomes" id="UP000440694">
    <property type="component" value="Unassembled WGS sequence"/>
</dbReference>
<dbReference type="EMBL" id="WMBQ01000002">
    <property type="protein sequence ID" value="MTD95880.1"/>
    <property type="molecule type" value="Genomic_DNA"/>
</dbReference>
<dbReference type="InterPro" id="IPR008972">
    <property type="entry name" value="Cupredoxin"/>
</dbReference>
<protein>
    <recommendedName>
        <fullName evidence="2">EfeO-type cupredoxin-like domain-containing protein</fullName>
    </recommendedName>
</protein>
<proteinExistence type="predicted"/>
<evidence type="ECO:0000259" key="2">
    <source>
        <dbReference type="Pfam" id="PF13473"/>
    </source>
</evidence>
<accession>A0A6I3KPL7</accession>
<evidence type="ECO:0000313" key="4">
    <source>
        <dbReference type="Proteomes" id="UP000440694"/>
    </source>
</evidence>
<dbReference type="Pfam" id="PF13473">
    <property type="entry name" value="Cupredoxin_1"/>
    <property type="match status" value="1"/>
</dbReference>
<feature type="chain" id="PRO_5026031092" description="EfeO-type cupredoxin-like domain-containing protein" evidence="1">
    <location>
        <begin position="30"/>
        <end position="158"/>
    </location>
</feature>
<keyword evidence="4" id="KW-1185">Reference proteome</keyword>
<name>A0A6I3KPL7_9HYPH</name>
<dbReference type="SUPFAM" id="SSF49503">
    <property type="entry name" value="Cupredoxins"/>
    <property type="match status" value="1"/>
</dbReference>
<feature type="domain" description="EfeO-type cupredoxin-like" evidence="2">
    <location>
        <begin position="79"/>
        <end position="154"/>
    </location>
</feature>
<sequence length="158" mass="17010">MHLTRYPRAYAAVLLALSLVALAPAPAHAEKRYIVVTAVEPKGGANVAKEPFPTTPLPEGGGFQLKPPNAEGRWEVAVYVFDPRQIFVNEGDEVTLEFVGINGASHPITIGGYDKSFELKRGQSTRVTFAADKPGTFPIVCATHHPTMVAEMIVAAKK</sequence>
<gene>
    <name evidence="3" type="ORF">GIW81_16195</name>
</gene>
<organism evidence="3 4">
    <name type="scientific">Hyphomicrobium album</name>
    <dbReference type="NCBI Taxonomy" id="2665159"/>
    <lineage>
        <taxon>Bacteria</taxon>
        <taxon>Pseudomonadati</taxon>
        <taxon>Pseudomonadota</taxon>
        <taxon>Alphaproteobacteria</taxon>
        <taxon>Hyphomicrobiales</taxon>
        <taxon>Hyphomicrobiaceae</taxon>
        <taxon>Hyphomicrobium</taxon>
    </lineage>
</organism>
<evidence type="ECO:0000313" key="3">
    <source>
        <dbReference type="EMBL" id="MTD95880.1"/>
    </source>
</evidence>
<keyword evidence="1" id="KW-0732">Signal</keyword>
<dbReference type="InterPro" id="IPR028096">
    <property type="entry name" value="EfeO_Cupredoxin"/>
</dbReference>
<dbReference type="RefSeq" id="WP_154740366.1">
    <property type="nucleotide sequence ID" value="NZ_WMBQ01000002.1"/>
</dbReference>
<dbReference type="Gene3D" id="2.60.40.420">
    <property type="entry name" value="Cupredoxins - blue copper proteins"/>
    <property type="match status" value="1"/>
</dbReference>
<feature type="signal peptide" evidence="1">
    <location>
        <begin position="1"/>
        <end position="29"/>
    </location>
</feature>
<reference evidence="3 4" key="1">
    <citation type="submission" date="2019-11" db="EMBL/GenBank/DDBJ databases">
        <title>Identification of a novel strain.</title>
        <authorList>
            <person name="Xu Q."/>
            <person name="Wang G."/>
        </authorList>
    </citation>
    <scope>NUCLEOTIDE SEQUENCE [LARGE SCALE GENOMIC DNA]</scope>
    <source>
        <strain evidence="4">xq</strain>
    </source>
</reference>